<feature type="region of interest" description="Disordered" evidence="2">
    <location>
        <begin position="126"/>
        <end position="167"/>
    </location>
</feature>
<feature type="compositionally biased region" description="Polar residues" evidence="2">
    <location>
        <begin position="205"/>
        <end position="232"/>
    </location>
</feature>
<keyword evidence="1" id="KW-0175">Coiled coil</keyword>
<evidence type="ECO:0000313" key="4">
    <source>
        <dbReference type="Proteomes" id="UP000278807"/>
    </source>
</evidence>
<reference evidence="3 4" key="2">
    <citation type="submission" date="2018-11" db="EMBL/GenBank/DDBJ databases">
        <authorList>
            <consortium name="Pathogen Informatics"/>
        </authorList>
    </citation>
    <scope>NUCLEOTIDE SEQUENCE [LARGE SCALE GENOMIC DNA]</scope>
</reference>
<feature type="compositionally biased region" description="Polar residues" evidence="2">
    <location>
        <begin position="420"/>
        <end position="430"/>
    </location>
</feature>
<feature type="compositionally biased region" description="Low complexity" evidence="2">
    <location>
        <begin position="530"/>
        <end position="542"/>
    </location>
</feature>
<feature type="region of interest" description="Disordered" evidence="2">
    <location>
        <begin position="524"/>
        <end position="566"/>
    </location>
</feature>
<evidence type="ECO:0000256" key="2">
    <source>
        <dbReference type="SAM" id="MobiDB-lite"/>
    </source>
</evidence>
<accession>A0A0R3T850</accession>
<feature type="coiled-coil region" evidence="1">
    <location>
        <begin position="60"/>
        <end position="94"/>
    </location>
</feature>
<gene>
    <name evidence="3" type="ORF">HNAJ_LOCUS3237</name>
</gene>
<sequence length="566" mass="61958">MEWDEVETAELFQKFESFAAAKFTELRQKHWKECTAAISDVRKMITELRAGKVSFDFDLLLDFEEGLSRVNSEKAELEKELEKCQEMIEGKNLELLGLRRQLRSYNLSKNICKKCECVVPEVEGKLEKEQTDQGGRKRARFNLSLSSSESPDAPIDSNGGLTRKPSEKRLCLATSNGQVAVEINKQKNGSNKNGCGDAPNVLVPETQQESPSNGSPESRTLTDGVTTHNNSDVGVKPEEDGDQSIQTPMSDPLSRRTFGLSALSPPSTYYDASAAIRRAVNHLDLANYEPSIIATPSQISKQSRNRVGGQRAAGHASRHVHKKTCRHYQSPPKRPTTGRRSKPVLANDLLSDATGADLTFPSISTFAEAADPKQPTAAAAASKDPEAALMPPPPPPDSNVRVTRRSLKRGDIDNLPSLGGSPTAQKNIETQLPDGQANPSKRNSNANRAALSPNNNKGFGINQCNECVEYLRSVGLSPSMIQQHLRTTARHTHLSPRGRKCSSFGVGTSALSTPHDFWSIGALSPPTVLSSQNNRRSSAQSSRRPDVGAALRRLRRRRPLEMPKRS</sequence>
<proteinExistence type="predicted"/>
<evidence type="ECO:0000313" key="3">
    <source>
        <dbReference type="EMBL" id="VDN99096.1"/>
    </source>
</evidence>
<organism evidence="5">
    <name type="scientific">Rodentolepis nana</name>
    <name type="common">Dwarf tapeworm</name>
    <name type="synonym">Hymenolepis nana</name>
    <dbReference type="NCBI Taxonomy" id="102285"/>
    <lineage>
        <taxon>Eukaryota</taxon>
        <taxon>Metazoa</taxon>
        <taxon>Spiralia</taxon>
        <taxon>Lophotrochozoa</taxon>
        <taxon>Platyhelminthes</taxon>
        <taxon>Cestoda</taxon>
        <taxon>Eucestoda</taxon>
        <taxon>Cyclophyllidea</taxon>
        <taxon>Hymenolepididae</taxon>
        <taxon>Rodentolepis</taxon>
    </lineage>
</organism>
<dbReference type="Proteomes" id="UP000278807">
    <property type="component" value="Unassembled WGS sequence"/>
</dbReference>
<protein>
    <submittedName>
        <fullName evidence="5">DNA endonuclease RBBP8</fullName>
    </submittedName>
</protein>
<feature type="compositionally biased region" description="Low complexity" evidence="2">
    <location>
        <begin position="367"/>
        <end position="382"/>
    </location>
</feature>
<dbReference type="STRING" id="102285.A0A0R3T850"/>
<evidence type="ECO:0000313" key="5">
    <source>
        <dbReference type="WBParaSite" id="HNAJ_0000323801-mRNA-1"/>
    </source>
</evidence>
<dbReference type="AlphaFoldDB" id="A0A0R3T850"/>
<keyword evidence="4" id="KW-1185">Reference proteome</keyword>
<feature type="region of interest" description="Disordered" evidence="2">
    <location>
        <begin position="296"/>
        <end position="342"/>
    </location>
</feature>
<evidence type="ECO:0000256" key="1">
    <source>
        <dbReference type="SAM" id="Coils"/>
    </source>
</evidence>
<feature type="compositionally biased region" description="Polar residues" evidence="2">
    <location>
        <begin position="437"/>
        <end position="458"/>
    </location>
</feature>
<feature type="compositionally biased region" description="Basic and acidic residues" evidence="2">
    <location>
        <begin position="126"/>
        <end position="135"/>
    </location>
</feature>
<feature type="region of interest" description="Disordered" evidence="2">
    <location>
        <begin position="184"/>
        <end position="253"/>
    </location>
</feature>
<name>A0A0R3T850_RODNA</name>
<feature type="region of interest" description="Disordered" evidence="2">
    <location>
        <begin position="367"/>
        <end position="458"/>
    </location>
</feature>
<reference evidence="5" key="1">
    <citation type="submission" date="2017-02" db="UniProtKB">
        <authorList>
            <consortium name="WormBaseParasite"/>
        </authorList>
    </citation>
    <scope>IDENTIFICATION</scope>
</reference>
<dbReference type="OrthoDB" id="5801062at2759"/>
<feature type="compositionally biased region" description="Basic residues" evidence="2">
    <location>
        <begin position="316"/>
        <end position="326"/>
    </location>
</feature>
<dbReference type="WBParaSite" id="HNAJ_0000323801-mRNA-1">
    <property type="protein sequence ID" value="HNAJ_0000323801-mRNA-1"/>
    <property type="gene ID" value="HNAJ_0000323801"/>
</dbReference>
<dbReference type="EMBL" id="UZAE01001825">
    <property type="protein sequence ID" value="VDN99096.1"/>
    <property type="molecule type" value="Genomic_DNA"/>
</dbReference>